<evidence type="ECO:0000256" key="2">
    <source>
        <dbReference type="ARBA" id="ARBA00009760"/>
    </source>
</evidence>
<dbReference type="GO" id="GO:0004846">
    <property type="term" value="F:urate oxidase activity"/>
    <property type="evidence" value="ECO:0007669"/>
    <property type="project" value="UniProtKB-EC"/>
</dbReference>
<dbReference type="InterPro" id="IPR002042">
    <property type="entry name" value="Uricase"/>
</dbReference>
<dbReference type="SUPFAM" id="SSF55620">
    <property type="entry name" value="Tetrahydrobiopterin biosynthesis enzymes-like"/>
    <property type="match status" value="2"/>
</dbReference>
<dbReference type="PANTHER" id="PTHR42874:SF1">
    <property type="entry name" value="URICASE"/>
    <property type="match status" value="1"/>
</dbReference>
<dbReference type="InterPro" id="IPR019842">
    <property type="entry name" value="Uricase_CS"/>
</dbReference>
<accession>A0AAW0GCW5</accession>
<dbReference type="Proteomes" id="UP001385951">
    <property type="component" value="Unassembled WGS sequence"/>
</dbReference>
<dbReference type="EMBL" id="JASBNA010000006">
    <property type="protein sequence ID" value="KAK7691155.1"/>
    <property type="molecule type" value="Genomic_DNA"/>
</dbReference>
<protein>
    <recommendedName>
        <fullName evidence="5">Uricase</fullName>
        <ecNumber evidence="5">1.7.3.3</ecNumber>
    </recommendedName>
</protein>
<dbReference type="Gene3D" id="3.10.270.10">
    <property type="entry name" value="Urate Oxidase"/>
    <property type="match status" value="1"/>
</dbReference>
<proteinExistence type="inferred from homology"/>
<name>A0AAW0GCW5_9APHY</name>
<comment type="similarity">
    <text evidence="2 5">Belongs to the uricase family.</text>
</comment>
<dbReference type="AlphaFoldDB" id="A0AAW0GCW5"/>
<keyword evidence="7" id="KW-1185">Reference proteome</keyword>
<comment type="pathway">
    <text evidence="1">Purine metabolism; urate degradation; (S)-allantoin from urate: step 1/3.</text>
</comment>
<comment type="function">
    <text evidence="5">Catalyzes the oxidation of uric acid to 5-hydroxyisourate, which is further processed to form (S)-allantoin.</text>
</comment>
<dbReference type="PANTHER" id="PTHR42874">
    <property type="entry name" value="URICASE"/>
    <property type="match status" value="1"/>
</dbReference>
<dbReference type="GO" id="GO:0005777">
    <property type="term" value="C:peroxisome"/>
    <property type="evidence" value="ECO:0007669"/>
    <property type="project" value="TreeGrafter"/>
</dbReference>
<dbReference type="GO" id="GO:0019628">
    <property type="term" value="P:urate catabolic process"/>
    <property type="evidence" value="ECO:0007669"/>
    <property type="project" value="TreeGrafter"/>
</dbReference>
<organism evidence="6 7">
    <name type="scientific">Cerrena zonata</name>
    <dbReference type="NCBI Taxonomy" id="2478898"/>
    <lineage>
        <taxon>Eukaryota</taxon>
        <taxon>Fungi</taxon>
        <taxon>Dikarya</taxon>
        <taxon>Basidiomycota</taxon>
        <taxon>Agaricomycotina</taxon>
        <taxon>Agaricomycetes</taxon>
        <taxon>Polyporales</taxon>
        <taxon>Cerrenaceae</taxon>
        <taxon>Cerrena</taxon>
    </lineage>
</organism>
<dbReference type="PRINTS" id="PR00093">
    <property type="entry name" value="URICASE"/>
</dbReference>
<dbReference type="GO" id="GO:0006145">
    <property type="term" value="P:purine nucleobase catabolic process"/>
    <property type="evidence" value="ECO:0007669"/>
    <property type="project" value="TreeGrafter"/>
</dbReference>
<keyword evidence="4 5" id="KW-0560">Oxidoreductase</keyword>
<reference evidence="6 7" key="1">
    <citation type="submission" date="2022-09" db="EMBL/GenBank/DDBJ databases">
        <authorList>
            <person name="Palmer J.M."/>
        </authorList>
    </citation>
    <scope>NUCLEOTIDE SEQUENCE [LARGE SCALE GENOMIC DNA]</scope>
    <source>
        <strain evidence="6 7">DSM 7382</strain>
    </source>
</reference>
<evidence type="ECO:0000313" key="6">
    <source>
        <dbReference type="EMBL" id="KAK7691155.1"/>
    </source>
</evidence>
<evidence type="ECO:0000256" key="4">
    <source>
        <dbReference type="ARBA" id="ARBA00023002"/>
    </source>
</evidence>
<evidence type="ECO:0000256" key="5">
    <source>
        <dbReference type="RuleBase" id="RU004455"/>
    </source>
</evidence>
<dbReference type="NCBIfam" id="TIGR03383">
    <property type="entry name" value="urate_oxi"/>
    <property type="match status" value="1"/>
</dbReference>
<sequence length="263" mass="29145">MSSTTQATQTVDGHLAHARYGKDKVRVFRIVREGKWHHVVEYNVCALVEGDIETSYTEADNSVVVATDSIKNITYYLAKTSPHILHPERFALHLGTFLLSKYAHLHKAFITVEKLRWQRIQVDDKPHPHSFVRDGEDKRVVNVEIDATQGKDKLTAKVTSGVVDLLVLKSTGSAFENFVRDEFTTLAEVNDRIFSTSIDLKYVFDPIPVSLSLFEAPLPGTPGGPNAIFAAGKDAQLSDEGITTAKKSAVLGMVRRLLTMPGK</sequence>
<evidence type="ECO:0000256" key="1">
    <source>
        <dbReference type="ARBA" id="ARBA00004831"/>
    </source>
</evidence>
<dbReference type="EC" id="1.7.3.3" evidence="5"/>
<comment type="caution">
    <text evidence="6">The sequence shown here is derived from an EMBL/GenBank/DDBJ whole genome shotgun (WGS) entry which is preliminary data.</text>
</comment>
<gene>
    <name evidence="6" type="ORF">QCA50_006258</name>
</gene>
<evidence type="ECO:0000256" key="3">
    <source>
        <dbReference type="ARBA" id="ARBA00022631"/>
    </source>
</evidence>
<dbReference type="Pfam" id="PF01014">
    <property type="entry name" value="Uricase"/>
    <property type="match status" value="2"/>
</dbReference>
<keyword evidence="3 5" id="KW-0659">Purine metabolism</keyword>
<dbReference type="PROSITE" id="PS00366">
    <property type="entry name" value="URICASE"/>
    <property type="match status" value="1"/>
</dbReference>
<evidence type="ECO:0000313" key="7">
    <source>
        <dbReference type="Proteomes" id="UP001385951"/>
    </source>
</evidence>
<comment type="catalytic activity">
    <reaction evidence="5">
        <text>urate + O2 + H2O = 5-hydroxyisourate + H2O2</text>
        <dbReference type="Rhea" id="RHEA:21368"/>
        <dbReference type="ChEBI" id="CHEBI:15377"/>
        <dbReference type="ChEBI" id="CHEBI:15379"/>
        <dbReference type="ChEBI" id="CHEBI:16240"/>
        <dbReference type="ChEBI" id="CHEBI:17775"/>
        <dbReference type="ChEBI" id="CHEBI:18072"/>
        <dbReference type="EC" id="1.7.3.3"/>
    </reaction>
</comment>